<dbReference type="AlphaFoldDB" id="A0A9Q1EDJ2"/>
<protein>
    <recommendedName>
        <fullName evidence="2">ribonuclease H</fullName>
        <ecNumber evidence="2">3.1.26.4</ecNumber>
    </recommendedName>
</protein>
<accession>A0A9Q1EDJ2</accession>
<dbReference type="Proteomes" id="UP001152622">
    <property type="component" value="Chromosome 19"/>
</dbReference>
<dbReference type="EMBL" id="JAINUF010000019">
    <property type="protein sequence ID" value="KAJ8336791.1"/>
    <property type="molecule type" value="Genomic_DNA"/>
</dbReference>
<dbReference type="Gene3D" id="3.30.70.270">
    <property type="match status" value="1"/>
</dbReference>
<dbReference type="PANTHER" id="PTHR24559:SF444">
    <property type="entry name" value="REVERSE TRANSCRIPTASE DOMAIN-CONTAINING PROTEIN"/>
    <property type="match status" value="1"/>
</dbReference>
<proteinExistence type="inferred from homology"/>
<dbReference type="Pfam" id="PF00078">
    <property type="entry name" value="RVT_1"/>
    <property type="match status" value="1"/>
</dbReference>
<gene>
    <name evidence="4" type="ORF">SKAU_G00380110</name>
</gene>
<evidence type="ECO:0000256" key="2">
    <source>
        <dbReference type="ARBA" id="ARBA00012180"/>
    </source>
</evidence>
<evidence type="ECO:0000259" key="3">
    <source>
        <dbReference type="PROSITE" id="PS50878"/>
    </source>
</evidence>
<evidence type="ECO:0000256" key="1">
    <source>
        <dbReference type="ARBA" id="ARBA00010879"/>
    </source>
</evidence>
<dbReference type="GO" id="GO:0004523">
    <property type="term" value="F:RNA-DNA hybrid ribonuclease activity"/>
    <property type="evidence" value="ECO:0007669"/>
    <property type="project" value="UniProtKB-EC"/>
</dbReference>
<keyword evidence="5" id="KW-1185">Reference proteome</keyword>
<dbReference type="InterPro" id="IPR000477">
    <property type="entry name" value="RT_dom"/>
</dbReference>
<reference evidence="4" key="1">
    <citation type="journal article" date="2023" name="Science">
        <title>Genome structures resolve the early diversification of teleost fishes.</title>
        <authorList>
            <person name="Parey E."/>
            <person name="Louis A."/>
            <person name="Montfort J."/>
            <person name="Bouchez O."/>
            <person name="Roques C."/>
            <person name="Iampietro C."/>
            <person name="Lluch J."/>
            <person name="Castinel A."/>
            <person name="Donnadieu C."/>
            <person name="Desvignes T."/>
            <person name="Floi Bucao C."/>
            <person name="Jouanno E."/>
            <person name="Wen M."/>
            <person name="Mejri S."/>
            <person name="Dirks R."/>
            <person name="Jansen H."/>
            <person name="Henkel C."/>
            <person name="Chen W.J."/>
            <person name="Zahm M."/>
            <person name="Cabau C."/>
            <person name="Klopp C."/>
            <person name="Thompson A.W."/>
            <person name="Robinson-Rechavi M."/>
            <person name="Braasch I."/>
            <person name="Lecointre G."/>
            <person name="Bobe J."/>
            <person name="Postlethwait J.H."/>
            <person name="Berthelot C."/>
            <person name="Roest Crollius H."/>
            <person name="Guiguen Y."/>
        </authorList>
    </citation>
    <scope>NUCLEOTIDE SEQUENCE</scope>
    <source>
        <strain evidence="4">WJC10195</strain>
    </source>
</reference>
<dbReference type="InterPro" id="IPR053134">
    <property type="entry name" value="RNA-dir_DNA_polymerase"/>
</dbReference>
<comment type="similarity">
    <text evidence="1">Belongs to the beta type-B retroviral polymerase family. HERV class-II K(HML-2) pol subfamily.</text>
</comment>
<dbReference type="SUPFAM" id="SSF56672">
    <property type="entry name" value="DNA/RNA polymerases"/>
    <property type="match status" value="1"/>
</dbReference>
<comment type="caution">
    <text evidence="4">The sequence shown here is derived from an EMBL/GenBank/DDBJ whole genome shotgun (WGS) entry which is preliminary data.</text>
</comment>
<name>A0A9Q1EDJ2_SYNKA</name>
<dbReference type="OrthoDB" id="775972at2759"/>
<dbReference type="PROSITE" id="PS50878">
    <property type="entry name" value="RT_POL"/>
    <property type="match status" value="1"/>
</dbReference>
<dbReference type="InterPro" id="IPR043128">
    <property type="entry name" value="Rev_trsase/Diguanyl_cyclase"/>
</dbReference>
<evidence type="ECO:0000313" key="5">
    <source>
        <dbReference type="Proteomes" id="UP001152622"/>
    </source>
</evidence>
<feature type="domain" description="Reverse transcriptase" evidence="3">
    <location>
        <begin position="1"/>
        <end position="58"/>
    </location>
</feature>
<sequence>MSFVFVYLDDILVASSSEGEHLTHLRDLFTRLNQHGLILNPAKCLFGLPSIHFLGHLINKDGAAPLPVPAALSMPLSPDLVVGAAAPATPPSSAPVLRTRWGRVIVPPRHRGFDYG</sequence>
<dbReference type="FunFam" id="3.30.70.270:FF:000003">
    <property type="entry name" value="Transposon Ty3-G Gag-Pol polyprotein"/>
    <property type="match status" value="1"/>
</dbReference>
<dbReference type="EC" id="3.1.26.4" evidence="2"/>
<dbReference type="InterPro" id="IPR043502">
    <property type="entry name" value="DNA/RNA_pol_sf"/>
</dbReference>
<evidence type="ECO:0000313" key="4">
    <source>
        <dbReference type="EMBL" id="KAJ8336791.1"/>
    </source>
</evidence>
<organism evidence="4 5">
    <name type="scientific">Synaphobranchus kaupii</name>
    <name type="common">Kaup's arrowtooth eel</name>
    <dbReference type="NCBI Taxonomy" id="118154"/>
    <lineage>
        <taxon>Eukaryota</taxon>
        <taxon>Metazoa</taxon>
        <taxon>Chordata</taxon>
        <taxon>Craniata</taxon>
        <taxon>Vertebrata</taxon>
        <taxon>Euteleostomi</taxon>
        <taxon>Actinopterygii</taxon>
        <taxon>Neopterygii</taxon>
        <taxon>Teleostei</taxon>
        <taxon>Anguilliformes</taxon>
        <taxon>Synaphobranchidae</taxon>
        <taxon>Synaphobranchus</taxon>
    </lineage>
</organism>
<dbReference type="PANTHER" id="PTHR24559">
    <property type="entry name" value="TRANSPOSON TY3-I GAG-POL POLYPROTEIN"/>
    <property type="match status" value="1"/>
</dbReference>